<dbReference type="Pfam" id="PF00892">
    <property type="entry name" value="EamA"/>
    <property type="match status" value="1"/>
</dbReference>
<feature type="transmembrane region" description="Helical" evidence="5">
    <location>
        <begin position="76"/>
        <end position="98"/>
    </location>
</feature>
<feature type="transmembrane region" description="Helical" evidence="5">
    <location>
        <begin position="44"/>
        <end position="64"/>
    </location>
</feature>
<dbReference type="EMBL" id="JAHUZD010000028">
    <property type="protein sequence ID" value="KAI3405562.2"/>
    <property type="molecule type" value="Genomic_DNA"/>
</dbReference>
<feature type="transmembrane region" description="Helical" evidence="5">
    <location>
        <begin position="171"/>
        <end position="188"/>
    </location>
</feature>
<evidence type="ECO:0000256" key="3">
    <source>
        <dbReference type="ARBA" id="ARBA00022989"/>
    </source>
</evidence>
<dbReference type="AlphaFoldDB" id="A0AAI9SYY4"/>
<feature type="domain" description="EamA" evidence="6">
    <location>
        <begin position="145"/>
        <end position="212"/>
    </location>
</feature>
<dbReference type="GO" id="GO:0000329">
    <property type="term" value="C:fungal-type vacuole membrane"/>
    <property type="evidence" value="ECO:0007669"/>
    <property type="project" value="TreeGrafter"/>
</dbReference>
<evidence type="ECO:0000256" key="5">
    <source>
        <dbReference type="SAM" id="Phobius"/>
    </source>
</evidence>
<feature type="transmembrane region" description="Helical" evidence="5">
    <location>
        <begin position="235"/>
        <end position="253"/>
    </location>
</feature>
<dbReference type="InterPro" id="IPR000620">
    <property type="entry name" value="EamA_dom"/>
</dbReference>
<proteinExistence type="predicted"/>
<gene>
    <name evidence="7" type="ORF">KGF56_001580</name>
</gene>
<evidence type="ECO:0000256" key="4">
    <source>
        <dbReference type="ARBA" id="ARBA00023136"/>
    </source>
</evidence>
<comment type="subcellular location">
    <subcellularLocation>
        <location evidence="1">Membrane</location>
        <topology evidence="1">Multi-pass membrane protein</topology>
    </subcellularLocation>
</comment>
<feature type="transmembrane region" description="Helical" evidence="5">
    <location>
        <begin position="195"/>
        <end position="215"/>
    </location>
</feature>
<feature type="transmembrane region" description="Helical" evidence="5">
    <location>
        <begin position="369"/>
        <end position="387"/>
    </location>
</feature>
<feature type="transmembrane region" description="Helical" evidence="5">
    <location>
        <begin position="307"/>
        <end position="329"/>
    </location>
</feature>
<comment type="caution">
    <text evidence="7">The sequence shown here is derived from an EMBL/GenBank/DDBJ whole genome shotgun (WGS) entry which is preliminary data.</text>
</comment>
<reference evidence="7" key="1">
    <citation type="journal article" date="2022" name="DNA Res.">
        <title>Genome analysis of five recently described species of the CUG-Ser clade uncovers Candida theae as a new hybrid lineage with pathogenic potential in the Candida parapsilosis species complex.</title>
        <authorList>
            <person name="Mixao V."/>
            <person name="Del Olmo V."/>
            <person name="Hegedusova E."/>
            <person name="Saus E."/>
            <person name="Pryszcz L."/>
            <person name="Cillingova A."/>
            <person name="Nosek J."/>
            <person name="Gabaldon T."/>
        </authorList>
    </citation>
    <scope>NUCLEOTIDE SEQUENCE</scope>
    <source>
        <strain evidence="7">CBS 10844</strain>
    </source>
</reference>
<evidence type="ECO:0000256" key="1">
    <source>
        <dbReference type="ARBA" id="ARBA00004141"/>
    </source>
</evidence>
<dbReference type="PANTHER" id="PTHR23051">
    <property type="entry name" value="SOLUTE CARRIER FAMILY 35, MEMBER F5"/>
    <property type="match status" value="1"/>
</dbReference>
<dbReference type="Gene3D" id="1.10.3730.20">
    <property type="match status" value="1"/>
</dbReference>
<keyword evidence="3 5" id="KW-1133">Transmembrane helix</keyword>
<dbReference type="PANTHER" id="PTHR23051:SF0">
    <property type="entry name" value="SOLUTE CARRIER FAMILY 35 MEMBER F5"/>
    <property type="match status" value="1"/>
</dbReference>
<feature type="transmembrane region" description="Helical" evidence="5">
    <location>
        <begin position="274"/>
        <end position="295"/>
    </location>
</feature>
<dbReference type="Proteomes" id="UP001202479">
    <property type="component" value="Unassembled WGS sequence"/>
</dbReference>
<dbReference type="InterPro" id="IPR037185">
    <property type="entry name" value="EmrE-like"/>
</dbReference>
<protein>
    <recommendedName>
        <fullName evidence="6">EamA domain-containing protein</fullName>
    </recommendedName>
</protein>
<keyword evidence="4 5" id="KW-0472">Membrane</keyword>
<feature type="transmembrane region" description="Helical" evidence="5">
    <location>
        <begin position="143"/>
        <end position="159"/>
    </location>
</feature>
<dbReference type="RefSeq" id="XP_049181307.1">
    <property type="nucleotide sequence ID" value="XM_049322718.1"/>
</dbReference>
<keyword evidence="2 5" id="KW-0812">Transmembrane</keyword>
<name>A0AAI9SYY4_9ASCO</name>
<dbReference type="SUPFAM" id="SSF103481">
    <property type="entry name" value="Multidrug resistance efflux transporter EmrE"/>
    <property type="match status" value="1"/>
</dbReference>
<evidence type="ECO:0000259" key="6">
    <source>
        <dbReference type="Pfam" id="PF00892"/>
    </source>
</evidence>
<evidence type="ECO:0000313" key="7">
    <source>
        <dbReference type="EMBL" id="KAI3405562.2"/>
    </source>
</evidence>
<sequence length="521" mass="57606">MPNIGYSPKVKSSRLTPYLSSVVSHDPTEIIDFITQKEKRNYRIGIALLVVSIVTWITGLELVSGVLKTSEYKKQWFFAAISGSCYMVNFIPDLFLFLAKKVFVKNEIEGVNQPLMSDRDDIQVEKDEGVLAVEMTKGEVSKLALQVAIIYYLYNLFLMEALKYTSASNQTIIGSTTTVFTLIMGYFLNIEKLSLKKVVCVMLSCIGVFLVNFGSDQKSGDGGGGGKFEPKNPKLGNTFALAGAFLYACYLLLMRLKCGSSGGKTTNERRLFGYVGLITLILSVPLLYIVDFFDIEKFELPPKGNRAVFFNVFVNAVFSAISDFTAILAMLLTSPLVVSLTLTCAVPITIFVDYMILLWANEPIHNVSYGYVLGLVCTIGAVISINFSGEVDKELIDDVIENTLENAVIHDQMLSPVLSPLLVRPSLSSKALSIKSPLKQKQTVSPNLSMKFQIPFVPMYNLNENDESPPTHNLNHHPELYGVSSKDSSARLPNLIITAGPNHTYSIDHAPIEEDDDFIDV</sequence>
<accession>A0AAI9SYY4</accession>
<feature type="transmembrane region" description="Helical" evidence="5">
    <location>
        <begin position="336"/>
        <end position="357"/>
    </location>
</feature>
<evidence type="ECO:0000313" key="8">
    <source>
        <dbReference type="Proteomes" id="UP001202479"/>
    </source>
</evidence>
<keyword evidence="8" id="KW-1185">Reference proteome</keyword>
<dbReference type="GeneID" id="73379197"/>
<evidence type="ECO:0000256" key="2">
    <source>
        <dbReference type="ARBA" id="ARBA00022692"/>
    </source>
</evidence>
<organism evidence="7 8">
    <name type="scientific">Candida oxycetoniae</name>
    <dbReference type="NCBI Taxonomy" id="497107"/>
    <lineage>
        <taxon>Eukaryota</taxon>
        <taxon>Fungi</taxon>
        <taxon>Dikarya</taxon>
        <taxon>Ascomycota</taxon>
        <taxon>Saccharomycotina</taxon>
        <taxon>Pichiomycetes</taxon>
        <taxon>Debaryomycetaceae</taxon>
        <taxon>Candida/Lodderomyces clade</taxon>
        <taxon>Candida</taxon>
    </lineage>
</organism>